<evidence type="ECO:0000256" key="5">
    <source>
        <dbReference type="ARBA" id="ARBA00022840"/>
    </source>
</evidence>
<evidence type="ECO:0000256" key="2">
    <source>
        <dbReference type="ARBA" id="ARBA00022555"/>
    </source>
</evidence>
<organism evidence="14 15">
    <name type="scientific">Nocardioides jishulii</name>
    <dbReference type="NCBI Taxonomy" id="2575440"/>
    <lineage>
        <taxon>Bacteria</taxon>
        <taxon>Bacillati</taxon>
        <taxon>Actinomycetota</taxon>
        <taxon>Actinomycetes</taxon>
        <taxon>Propionibacteriales</taxon>
        <taxon>Nocardioidaceae</taxon>
        <taxon>Nocardioides</taxon>
    </lineage>
</organism>
<keyword evidence="5 11" id="KW-0067">ATP-binding</keyword>
<dbReference type="Gene3D" id="3.30.980.10">
    <property type="entry name" value="Threonyl-trna Synthetase, Chain A, domain 2"/>
    <property type="match status" value="1"/>
</dbReference>
<keyword evidence="11" id="KW-0862">Zinc</keyword>
<dbReference type="Pfam" id="PF07973">
    <property type="entry name" value="tRNA_SAD"/>
    <property type="match status" value="1"/>
</dbReference>
<evidence type="ECO:0000259" key="13">
    <source>
        <dbReference type="PROSITE" id="PS50860"/>
    </source>
</evidence>
<name>A0A4U2YNN1_9ACTN</name>
<keyword evidence="8 11" id="KW-0030">Aminoacyl-tRNA synthetase</keyword>
<dbReference type="FunFam" id="3.10.310.40:FF:000001">
    <property type="entry name" value="Alanine--tRNA ligase"/>
    <property type="match status" value="1"/>
</dbReference>
<dbReference type="Gene3D" id="3.10.310.40">
    <property type="match status" value="1"/>
</dbReference>
<dbReference type="HAMAP" id="MF_00036_B">
    <property type="entry name" value="Ala_tRNA_synth_B"/>
    <property type="match status" value="1"/>
</dbReference>
<dbReference type="GO" id="GO:0004813">
    <property type="term" value="F:alanine-tRNA ligase activity"/>
    <property type="evidence" value="ECO:0007669"/>
    <property type="project" value="UniProtKB-UniRule"/>
</dbReference>
<dbReference type="SUPFAM" id="SSF101353">
    <property type="entry name" value="Putative anticodon-binding domain of alanyl-tRNA synthetase (AlaRS)"/>
    <property type="match status" value="1"/>
</dbReference>
<dbReference type="InterPro" id="IPR003156">
    <property type="entry name" value="DHHA1_dom"/>
</dbReference>
<reference evidence="14 15" key="1">
    <citation type="submission" date="2019-04" db="EMBL/GenBank/DDBJ databases">
        <authorList>
            <person name="Dong K."/>
        </authorList>
    </citation>
    <scope>NUCLEOTIDE SEQUENCE [LARGE SCALE GENOMIC DNA]</scope>
    <source>
        <strain evidence="15">dk3543</strain>
    </source>
</reference>
<keyword evidence="3 11" id="KW-0436">Ligase</keyword>
<comment type="catalytic activity">
    <reaction evidence="10 11">
        <text>tRNA(Ala) + L-alanine + ATP = L-alanyl-tRNA(Ala) + AMP + diphosphate</text>
        <dbReference type="Rhea" id="RHEA:12540"/>
        <dbReference type="Rhea" id="RHEA-COMP:9657"/>
        <dbReference type="Rhea" id="RHEA-COMP:9923"/>
        <dbReference type="ChEBI" id="CHEBI:30616"/>
        <dbReference type="ChEBI" id="CHEBI:33019"/>
        <dbReference type="ChEBI" id="CHEBI:57972"/>
        <dbReference type="ChEBI" id="CHEBI:78442"/>
        <dbReference type="ChEBI" id="CHEBI:78497"/>
        <dbReference type="ChEBI" id="CHEBI:456215"/>
        <dbReference type="EC" id="6.1.1.7"/>
    </reaction>
</comment>
<evidence type="ECO:0000256" key="10">
    <source>
        <dbReference type="ARBA" id="ARBA00048300"/>
    </source>
</evidence>
<dbReference type="CDD" id="cd00673">
    <property type="entry name" value="AlaRS_core"/>
    <property type="match status" value="1"/>
</dbReference>
<evidence type="ECO:0000256" key="12">
    <source>
        <dbReference type="SAM" id="MobiDB-lite"/>
    </source>
</evidence>
<dbReference type="RefSeq" id="WP_137065521.1">
    <property type="nucleotide sequence ID" value="NZ_CP040748.1"/>
</dbReference>
<evidence type="ECO:0000256" key="11">
    <source>
        <dbReference type="HAMAP-Rule" id="MF_00036"/>
    </source>
</evidence>
<comment type="domain">
    <text evidence="11">Consists of three domains; the N-terminal catalytic domain, the editing domain and the C-terminal C-Ala domain. The editing domain removes incorrectly charged amino acids, while the C-Ala domain, along with tRNA(Ala), serves as a bridge to cooperatively bring together the editing and aminoacylation centers thus stimulating deacylation of misacylated tRNAs.</text>
</comment>
<dbReference type="SUPFAM" id="SSF50447">
    <property type="entry name" value="Translation proteins"/>
    <property type="match status" value="1"/>
</dbReference>
<comment type="similarity">
    <text evidence="1 11">Belongs to the class-II aminoacyl-tRNA synthetase family.</text>
</comment>
<keyword evidence="11" id="KW-0479">Metal-binding</keyword>
<dbReference type="EC" id="6.1.1.7" evidence="11"/>
<dbReference type="InterPro" id="IPR009000">
    <property type="entry name" value="Transl_B-barrel_sf"/>
</dbReference>
<feature type="region of interest" description="Disordered" evidence="12">
    <location>
        <begin position="864"/>
        <end position="883"/>
    </location>
</feature>
<dbReference type="Pfam" id="PF01411">
    <property type="entry name" value="tRNA-synt_2c"/>
    <property type="match status" value="1"/>
</dbReference>
<keyword evidence="7 11" id="KW-0648">Protein biosynthesis</keyword>
<dbReference type="NCBIfam" id="TIGR00344">
    <property type="entry name" value="alaS"/>
    <property type="match status" value="1"/>
</dbReference>
<feature type="compositionally biased region" description="Gly residues" evidence="12">
    <location>
        <begin position="873"/>
        <end position="883"/>
    </location>
</feature>
<feature type="binding site" evidence="11">
    <location>
        <position position="693"/>
    </location>
    <ligand>
        <name>Zn(2+)</name>
        <dbReference type="ChEBI" id="CHEBI:29105"/>
    </ligand>
</feature>
<keyword evidence="6 11" id="KW-0694">RNA-binding</keyword>
<evidence type="ECO:0000256" key="4">
    <source>
        <dbReference type="ARBA" id="ARBA00022741"/>
    </source>
</evidence>
<evidence type="ECO:0000256" key="3">
    <source>
        <dbReference type="ARBA" id="ARBA00022598"/>
    </source>
</evidence>
<keyword evidence="15" id="KW-1185">Reference proteome</keyword>
<comment type="subcellular location">
    <subcellularLocation>
        <location evidence="11">Cytoplasm</location>
    </subcellularLocation>
</comment>
<protein>
    <recommendedName>
        <fullName evidence="11">Alanine--tRNA ligase</fullName>
        <ecNumber evidence="11">6.1.1.7</ecNumber>
    </recommendedName>
    <alternativeName>
        <fullName evidence="11">Alanyl-tRNA synthetase</fullName>
        <shortName evidence="11">AlaRS</shortName>
    </alternativeName>
</protein>
<comment type="cofactor">
    <cofactor evidence="11">
        <name>Zn(2+)</name>
        <dbReference type="ChEBI" id="CHEBI:29105"/>
    </cofactor>
    <text evidence="11">Binds 1 zinc ion per subunit.</text>
</comment>
<comment type="function">
    <text evidence="9 11">Catalyzes the attachment of alanine to tRNA(Ala) in a two-step reaction: alanine is first activated by ATP to form Ala-AMP and then transferred to the acceptor end of tRNA(Ala). Also edits incorrectly charged Ser-tRNA(Ala) and Gly-tRNA(Ala) via its editing domain.</text>
</comment>
<accession>A0A4U2YNN1</accession>
<dbReference type="GO" id="GO:0006419">
    <property type="term" value="P:alanyl-tRNA aminoacylation"/>
    <property type="evidence" value="ECO:0007669"/>
    <property type="project" value="UniProtKB-UniRule"/>
</dbReference>
<keyword evidence="4 11" id="KW-0547">Nucleotide-binding</keyword>
<dbReference type="PROSITE" id="PS50860">
    <property type="entry name" value="AA_TRNA_LIGASE_II_ALA"/>
    <property type="match status" value="1"/>
</dbReference>
<dbReference type="EMBL" id="SZPY01000002">
    <property type="protein sequence ID" value="TKI62252.1"/>
    <property type="molecule type" value="Genomic_DNA"/>
</dbReference>
<keyword evidence="2 11" id="KW-0820">tRNA-binding</keyword>
<dbReference type="InterPro" id="IPR018165">
    <property type="entry name" value="Ala-tRNA-synth_IIc_core"/>
</dbReference>
<dbReference type="InterPro" id="IPR050058">
    <property type="entry name" value="Ala-tRNA_ligase"/>
</dbReference>
<dbReference type="InterPro" id="IPR018163">
    <property type="entry name" value="Thr/Ala-tRNA-synth_IIc_edit"/>
</dbReference>
<dbReference type="FunFam" id="3.30.980.10:FF:000004">
    <property type="entry name" value="Alanine--tRNA ligase, cytoplasmic"/>
    <property type="match status" value="1"/>
</dbReference>
<dbReference type="Pfam" id="PF02272">
    <property type="entry name" value="DHHA1"/>
    <property type="match status" value="1"/>
</dbReference>
<dbReference type="InterPro" id="IPR023033">
    <property type="entry name" value="Ala_tRNA_ligase_euk/bac"/>
</dbReference>
<dbReference type="GO" id="GO:0005829">
    <property type="term" value="C:cytosol"/>
    <property type="evidence" value="ECO:0007669"/>
    <property type="project" value="TreeGrafter"/>
</dbReference>
<dbReference type="InterPro" id="IPR045864">
    <property type="entry name" value="aa-tRNA-synth_II/BPL/LPL"/>
</dbReference>
<gene>
    <name evidence="11 14" type="primary">alaS</name>
    <name evidence="14" type="ORF">FC770_07520</name>
</gene>
<feature type="binding site" evidence="11">
    <location>
        <position position="689"/>
    </location>
    <ligand>
        <name>Zn(2+)</name>
        <dbReference type="ChEBI" id="CHEBI:29105"/>
    </ligand>
</feature>
<evidence type="ECO:0000313" key="15">
    <source>
        <dbReference type="Proteomes" id="UP000307808"/>
    </source>
</evidence>
<dbReference type="SUPFAM" id="SSF55681">
    <property type="entry name" value="Class II aaRS and biotin synthetases"/>
    <property type="match status" value="1"/>
</dbReference>
<evidence type="ECO:0000256" key="7">
    <source>
        <dbReference type="ARBA" id="ARBA00022917"/>
    </source>
</evidence>
<dbReference type="GO" id="GO:0008270">
    <property type="term" value="F:zinc ion binding"/>
    <property type="evidence" value="ECO:0007669"/>
    <property type="project" value="UniProtKB-UniRule"/>
</dbReference>
<proteinExistence type="inferred from homology"/>
<dbReference type="SMART" id="SM00863">
    <property type="entry name" value="tRNA_SAD"/>
    <property type="match status" value="1"/>
</dbReference>
<dbReference type="GO" id="GO:0002161">
    <property type="term" value="F:aminoacyl-tRNA deacylase activity"/>
    <property type="evidence" value="ECO:0007669"/>
    <property type="project" value="TreeGrafter"/>
</dbReference>
<feature type="domain" description="Alanyl-transfer RNA synthetases family profile" evidence="13">
    <location>
        <begin position="1"/>
        <end position="732"/>
    </location>
</feature>
<dbReference type="InterPro" id="IPR018162">
    <property type="entry name" value="Ala-tRNA-ligase_IIc_anticod-bd"/>
</dbReference>
<dbReference type="OrthoDB" id="9803884at2"/>
<sequence length="904" mass="97644">MDTSEIRRRFLAHFEAGGAWGAHTPVPSASLLLDDPNLLFVNAGMVPFKPFFLGQETPPYARATSVQKCVRTPDIEDVGKTTRHGTFFEMCGNFSFGDYFKQGAIELAWDLLTKSVADGGFGLDESRLYPSVLAGDEEAVELWMKATGLPRRRIVGLGRKENYWSMGIPGPGGPCSEILYDRGPEFGPDFDPETLGPDMPVALEDRLLEIWNLVFMQDELSAVRSKEDFDVAGSLPRKNIDTGMGLERVAFLLQGKKNMYEIDVMYPVIARAEELTGRRYGANRDDDVRLRVVADHIRSSMMLIGDGVTPGNDGRGYVLRRLLRRAVRSMRLLGYEDRALPELMPVSRDKMGETYTDLVTDWDRIARVAFAEEDAFRKTLQAGTQIFDLAASEVKASGAGVLTGDKAFALHDTYGFPIDLTLEMASEAGLSVDEAGFRHLMAEQRQRAKADARAKKGQHADTSVYRGILDANGPTEWLAYETLTTESKPLALLREGAPVAALGGGEVGELVLDRTPFYAESGGQAADAGRIEFDGGVLEVLDVQRPVRGLVVHQVRVLEGELPADVAQLHAQVDPDWRLGARQAHSGTHVVHAALRQVLGPTALQSGSYNRPGYLRLDFGWTSSLTPDQVRDIETVSNEALRADLPVDWQYMTLAEAKEWGAIALFGETYDNSQVRVVEIGGPWSRELCGGTHVDHSSQIGTLVVTGESSVGSGNRRIEAFTGVEGFKYLAKERDIVSRLTGMLKAQPDDLVGRVTQMVDQLKSTEKELEKVRLAQLLAAGGQLAADAREVAGVAVVVERLDGAGGGDVRTLATDVRARLDAGRPGVVVLLGVNDGKVSVVAAVNGAARDAGLSANDLVRATAPHIDGKGGGKPDMAQGGGTNPAGVDAAIEAVVVDVARVRGA</sequence>
<evidence type="ECO:0000256" key="1">
    <source>
        <dbReference type="ARBA" id="ARBA00008226"/>
    </source>
</evidence>
<dbReference type="Gene3D" id="6.10.250.550">
    <property type="match status" value="1"/>
</dbReference>
<feature type="binding site" evidence="11">
    <location>
        <position position="585"/>
    </location>
    <ligand>
        <name>Zn(2+)</name>
        <dbReference type="ChEBI" id="CHEBI:29105"/>
    </ligand>
</feature>
<comment type="caution">
    <text evidence="14">The sequence shown here is derived from an EMBL/GenBank/DDBJ whole genome shotgun (WGS) entry which is preliminary data.</text>
</comment>
<dbReference type="Gene3D" id="2.40.30.130">
    <property type="match status" value="1"/>
</dbReference>
<dbReference type="Proteomes" id="UP000307808">
    <property type="component" value="Unassembled WGS sequence"/>
</dbReference>
<dbReference type="PANTHER" id="PTHR11777">
    <property type="entry name" value="ALANYL-TRNA SYNTHETASE"/>
    <property type="match status" value="1"/>
</dbReference>
<dbReference type="GO" id="GO:0000049">
    <property type="term" value="F:tRNA binding"/>
    <property type="evidence" value="ECO:0007669"/>
    <property type="project" value="UniProtKB-KW"/>
</dbReference>
<dbReference type="InterPro" id="IPR018164">
    <property type="entry name" value="Ala-tRNA-synth_IIc_N"/>
</dbReference>
<evidence type="ECO:0000256" key="9">
    <source>
        <dbReference type="ARBA" id="ARBA00024779"/>
    </source>
</evidence>
<dbReference type="Gene3D" id="3.30.54.20">
    <property type="match status" value="1"/>
</dbReference>
<evidence type="ECO:0000256" key="6">
    <source>
        <dbReference type="ARBA" id="ARBA00022884"/>
    </source>
</evidence>
<evidence type="ECO:0000256" key="8">
    <source>
        <dbReference type="ARBA" id="ARBA00023146"/>
    </source>
</evidence>
<dbReference type="InterPro" id="IPR012947">
    <property type="entry name" value="tRNA_SAD"/>
</dbReference>
<evidence type="ECO:0000313" key="14">
    <source>
        <dbReference type="EMBL" id="TKI62252.1"/>
    </source>
</evidence>
<keyword evidence="11" id="KW-0963">Cytoplasm</keyword>
<dbReference type="GO" id="GO:0005524">
    <property type="term" value="F:ATP binding"/>
    <property type="evidence" value="ECO:0007669"/>
    <property type="project" value="UniProtKB-UniRule"/>
</dbReference>
<dbReference type="InterPro" id="IPR002318">
    <property type="entry name" value="Ala-tRNA-lgiase_IIc"/>
</dbReference>
<dbReference type="SUPFAM" id="SSF55186">
    <property type="entry name" value="ThrRS/AlaRS common domain"/>
    <property type="match status" value="1"/>
</dbReference>
<dbReference type="PRINTS" id="PR00980">
    <property type="entry name" value="TRNASYNTHALA"/>
</dbReference>
<dbReference type="AlphaFoldDB" id="A0A4U2YNN1"/>
<dbReference type="Gene3D" id="3.30.930.10">
    <property type="entry name" value="Bira Bifunctional Protein, Domain 2"/>
    <property type="match status" value="1"/>
</dbReference>
<feature type="binding site" evidence="11">
    <location>
        <position position="589"/>
    </location>
    <ligand>
        <name>Zn(2+)</name>
        <dbReference type="ChEBI" id="CHEBI:29105"/>
    </ligand>
</feature>
<dbReference type="PANTHER" id="PTHR11777:SF9">
    <property type="entry name" value="ALANINE--TRNA LIGASE, CYTOPLASMIC"/>
    <property type="match status" value="1"/>
</dbReference>